<keyword evidence="1" id="KW-0812">Transmembrane</keyword>
<feature type="transmembrane region" description="Helical" evidence="1">
    <location>
        <begin position="97"/>
        <end position="117"/>
    </location>
</feature>
<proteinExistence type="predicted"/>
<name>A0A9P5XHH5_9AGAR</name>
<dbReference type="OrthoDB" id="3038990at2759"/>
<feature type="transmembrane region" description="Helical" evidence="1">
    <location>
        <begin position="171"/>
        <end position="192"/>
    </location>
</feature>
<organism evidence="2 3">
    <name type="scientific">Macrolepiota fuliginosa MF-IS2</name>
    <dbReference type="NCBI Taxonomy" id="1400762"/>
    <lineage>
        <taxon>Eukaryota</taxon>
        <taxon>Fungi</taxon>
        <taxon>Dikarya</taxon>
        <taxon>Basidiomycota</taxon>
        <taxon>Agaricomycotina</taxon>
        <taxon>Agaricomycetes</taxon>
        <taxon>Agaricomycetidae</taxon>
        <taxon>Agaricales</taxon>
        <taxon>Agaricineae</taxon>
        <taxon>Agaricaceae</taxon>
        <taxon>Macrolepiota</taxon>
    </lineage>
</organism>
<dbReference type="Proteomes" id="UP000807342">
    <property type="component" value="Unassembled WGS sequence"/>
</dbReference>
<keyword evidence="1" id="KW-1133">Transmembrane helix</keyword>
<dbReference type="EMBL" id="MU151118">
    <property type="protein sequence ID" value="KAF9449861.1"/>
    <property type="molecule type" value="Genomic_DNA"/>
</dbReference>
<feature type="transmembrane region" description="Helical" evidence="1">
    <location>
        <begin position="62"/>
        <end position="85"/>
    </location>
</feature>
<evidence type="ECO:0000313" key="2">
    <source>
        <dbReference type="EMBL" id="KAF9449861.1"/>
    </source>
</evidence>
<dbReference type="AlphaFoldDB" id="A0A9P5XHH5"/>
<feature type="transmembrane region" description="Helical" evidence="1">
    <location>
        <begin position="129"/>
        <end position="151"/>
    </location>
</feature>
<gene>
    <name evidence="2" type="ORF">P691DRAFT_518211</name>
</gene>
<accession>A0A9P5XHH5</accession>
<evidence type="ECO:0000313" key="3">
    <source>
        <dbReference type="Proteomes" id="UP000807342"/>
    </source>
</evidence>
<protein>
    <submittedName>
        <fullName evidence="2">Uncharacterized protein</fullName>
    </submittedName>
</protein>
<keyword evidence="1" id="KW-0472">Membrane</keyword>
<keyword evidence="3" id="KW-1185">Reference proteome</keyword>
<comment type="caution">
    <text evidence="2">The sequence shown here is derived from an EMBL/GenBank/DDBJ whole genome shotgun (WGS) entry which is preliminary data.</text>
</comment>
<reference evidence="2" key="1">
    <citation type="submission" date="2020-11" db="EMBL/GenBank/DDBJ databases">
        <authorList>
            <consortium name="DOE Joint Genome Institute"/>
            <person name="Ahrendt S."/>
            <person name="Riley R."/>
            <person name="Andreopoulos W."/>
            <person name="Labutti K."/>
            <person name="Pangilinan J."/>
            <person name="Ruiz-Duenas F.J."/>
            <person name="Barrasa J.M."/>
            <person name="Sanchez-Garcia M."/>
            <person name="Camarero S."/>
            <person name="Miyauchi S."/>
            <person name="Serrano A."/>
            <person name="Linde D."/>
            <person name="Babiker R."/>
            <person name="Drula E."/>
            <person name="Ayuso-Fernandez I."/>
            <person name="Pacheco R."/>
            <person name="Padilla G."/>
            <person name="Ferreira P."/>
            <person name="Barriuso J."/>
            <person name="Kellner H."/>
            <person name="Castanera R."/>
            <person name="Alfaro M."/>
            <person name="Ramirez L."/>
            <person name="Pisabarro A.G."/>
            <person name="Kuo A."/>
            <person name="Tritt A."/>
            <person name="Lipzen A."/>
            <person name="He G."/>
            <person name="Yan M."/>
            <person name="Ng V."/>
            <person name="Cullen D."/>
            <person name="Martin F."/>
            <person name="Rosso M.-N."/>
            <person name="Henrissat B."/>
            <person name="Hibbett D."/>
            <person name="Martinez A.T."/>
            <person name="Grigoriev I.V."/>
        </authorList>
    </citation>
    <scope>NUCLEOTIDE SEQUENCE</scope>
    <source>
        <strain evidence="2">MF-IS2</strain>
    </source>
</reference>
<evidence type="ECO:0000256" key="1">
    <source>
        <dbReference type="SAM" id="Phobius"/>
    </source>
</evidence>
<sequence>MVGSANSALPNPDTLLNHLLPDQATQFEVAKNVYISVLGATAADILSYIPEDIAIVRRQRGLPITTACFAFARIFAVIYMAMWAAMFTHPASNCHRIAVATDLLCLLSMATTSLLFLRRVQALYADSHSIYWSFTLSWIGTSAVVVMLIPGTHSEYIPGTRYCIVYKVERYVAITNFMPAVFDTLVFLAISYKVAFQSHRNLGSNESWVTRFFSSKLLPVLSKAILQGGQQYYLITFGFNVISGVFLFKPSVPPIYRTVFSVPSVALTACMACRVHRIMVEAYHGDEGGLPMFSDLRFAVTGSSVHRTVPNESTHENSSNPSRIEVGNEAIEKKLALTNE</sequence>